<feature type="non-terminal residue" evidence="2">
    <location>
        <position position="119"/>
    </location>
</feature>
<proteinExistence type="predicted"/>
<gene>
    <name evidence="2" type="ORF">GSMUA_111070.1</name>
</gene>
<dbReference type="EMBL" id="HG996469">
    <property type="protein sequence ID" value="CAG1841312.1"/>
    <property type="molecule type" value="Genomic_DNA"/>
</dbReference>
<feature type="region of interest" description="Disordered" evidence="1">
    <location>
        <begin position="68"/>
        <end position="119"/>
    </location>
</feature>
<reference evidence="2" key="1">
    <citation type="submission" date="2021-03" db="EMBL/GenBank/DDBJ databases">
        <authorList>
            <consortium name="Genoscope - CEA"/>
            <person name="William W."/>
        </authorList>
    </citation>
    <scope>NUCLEOTIDE SEQUENCE</scope>
    <source>
        <strain evidence="2">Doubled-haploid Pahang</strain>
    </source>
</reference>
<accession>A0A8D7A2Y9</accession>
<sequence>MVDLHGLDVGGGDLAQGALELRVAALVLTRPVRLPRLAPAPVRRRRVDLPGDRFRRVLLRLRLPRHDGRSVSRRLAAPPSPCDSYDRPKQQAPNPNPKPYLGRMMPPPSVSINLVRERQ</sequence>
<organism evidence="2">
    <name type="scientific">Musa acuminata subsp. malaccensis</name>
    <name type="common">Wild banana</name>
    <name type="synonym">Musa malaccensis</name>
    <dbReference type="NCBI Taxonomy" id="214687"/>
    <lineage>
        <taxon>Eukaryota</taxon>
        <taxon>Viridiplantae</taxon>
        <taxon>Streptophyta</taxon>
        <taxon>Embryophyta</taxon>
        <taxon>Tracheophyta</taxon>
        <taxon>Spermatophyta</taxon>
        <taxon>Magnoliopsida</taxon>
        <taxon>Liliopsida</taxon>
        <taxon>Zingiberales</taxon>
        <taxon>Musaceae</taxon>
        <taxon>Musa</taxon>
    </lineage>
</organism>
<protein>
    <submittedName>
        <fullName evidence="2">(wild Malaysian banana) hypothetical protein</fullName>
    </submittedName>
</protein>
<dbReference type="AlphaFoldDB" id="A0A8D7A2Y9"/>
<name>A0A8D7A2Y9_MUSAM</name>
<evidence type="ECO:0000313" key="2">
    <source>
        <dbReference type="EMBL" id="CAG1841312.1"/>
    </source>
</evidence>
<evidence type="ECO:0000256" key="1">
    <source>
        <dbReference type="SAM" id="MobiDB-lite"/>
    </source>
</evidence>